<dbReference type="EMBL" id="STGJ01000001">
    <property type="protein sequence ID" value="TIC86958.1"/>
    <property type="molecule type" value="Genomic_DNA"/>
</dbReference>
<reference evidence="4 5" key="1">
    <citation type="submission" date="2019-04" db="EMBL/GenBank/DDBJ databases">
        <title>Crenobacter sp. nov.</title>
        <authorList>
            <person name="Shi S."/>
        </authorList>
    </citation>
    <scope>NUCLEOTIDE SEQUENCE [LARGE SCALE GENOMIC DNA]</scope>
    <source>
        <strain evidence="4 5">GY 70310</strain>
    </source>
</reference>
<evidence type="ECO:0000313" key="5">
    <source>
        <dbReference type="Proteomes" id="UP000308891"/>
    </source>
</evidence>
<dbReference type="InterPro" id="IPR029045">
    <property type="entry name" value="ClpP/crotonase-like_dom_sf"/>
</dbReference>
<evidence type="ECO:0000256" key="3">
    <source>
        <dbReference type="RuleBase" id="RU003707"/>
    </source>
</evidence>
<comment type="similarity">
    <text evidence="1 3">Belongs to the enoyl-CoA hydratase/isomerase family.</text>
</comment>
<dbReference type="AlphaFoldDB" id="A0A4T0V5D9"/>
<dbReference type="OrthoDB" id="9807606at2"/>
<evidence type="ECO:0000256" key="1">
    <source>
        <dbReference type="ARBA" id="ARBA00005254"/>
    </source>
</evidence>
<dbReference type="NCBIfam" id="NF006566">
    <property type="entry name" value="PRK09076.1"/>
    <property type="match status" value="1"/>
</dbReference>
<dbReference type="CDD" id="cd06558">
    <property type="entry name" value="crotonase-like"/>
    <property type="match status" value="1"/>
</dbReference>
<keyword evidence="2 4" id="KW-0456">Lyase</keyword>
<keyword evidence="5" id="KW-1185">Reference proteome</keyword>
<gene>
    <name evidence="4" type="ORF">E5K04_00655</name>
</gene>
<comment type="caution">
    <text evidence="4">The sequence shown here is derived from an EMBL/GenBank/DDBJ whole genome shotgun (WGS) entry which is preliminary data.</text>
</comment>
<protein>
    <submittedName>
        <fullName evidence="4">Enoyl-CoA hydratase</fullName>
        <ecNumber evidence="4">4.2.1.17</ecNumber>
    </submittedName>
</protein>
<dbReference type="Proteomes" id="UP000308891">
    <property type="component" value="Unassembled WGS sequence"/>
</dbReference>
<name>A0A4T0V5D9_9NEIS</name>
<dbReference type="InterPro" id="IPR014748">
    <property type="entry name" value="Enoyl-CoA_hydra_C"/>
</dbReference>
<dbReference type="Gene3D" id="3.90.226.10">
    <property type="entry name" value="2-enoyl-CoA Hydratase, Chain A, domain 1"/>
    <property type="match status" value="1"/>
</dbReference>
<dbReference type="SUPFAM" id="SSF52096">
    <property type="entry name" value="ClpP/crotonase"/>
    <property type="match status" value="1"/>
</dbReference>
<dbReference type="GO" id="GO:0006635">
    <property type="term" value="P:fatty acid beta-oxidation"/>
    <property type="evidence" value="ECO:0007669"/>
    <property type="project" value="TreeGrafter"/>
</dbReference>
<dbReference type="Gene3D" id="1.10.12.10">
    <property type="entry name" value="Lyase 2-enoyl-coa Hydratase, Chain A, domain 2"/>
    <property type="match status" value="1"/>
</dbReference>
<dbReference type="GO" id="GO:0004300">
    <property type="term" value="F:enoyl-CoA hydratase activity"/>
    <property type="evidence" value="ECO:0007669"/>
    <property type="project" value="UniProtKB-EC"/>
</dbReference>
<dbReference type="InterPro" id="IPR001753">
    <property type="entry name" value="Enoyl-CoA_hydra/iso"/>
</dbReference>
<dbReference type="PROSITE" id="PS00166">
    <property type="entry name" value="ENOYL_COA_HYDRATASE"/>
    <property type="match status" value="1"/>
</dbReference>
<dbReference type="RefSeq" id="WP_136550969.1">
    <property type="nucleotide sequence ID" value="NZ_STGJ01000001.1"/>
</dbReference>
<dbReference type="EC" id="4.2.1.17" evidence="4"/>
<organism evidence="4 5">
    <name type="scientific">Crenobacter intestini</name>
    <dbReference type="NCBI Taxonomy" id="2563443"/>
    <lineage>
        <taxon>Bacteria</taxon>
        <taxon>Pseudomonadati</taxon>
        <taxon>Pseudomonadota</taxon>
        <taxon>Betaproteobacteria</taxon>
        <taxon>Neisseriales</taxon>
        <taxon>Neisseriaceae</taxon>
        <taxon>Crenobacter</taxon>
    </lineage>
</organism>
<dbReference type="Pfam" id="PF00378">
    <property type="entry name" value="ECH_1"/>
    <property type="match status" value="1"/>
</dbReference>
<sequence length="260" mass="27255">MKPVVVEKLGSTAIVTIAHTPVNTLNEQVLLEIEQTVGQLALDEHVRAIVLTGAGEQYFCAGIDMTMFISGDKAHAAEVVDAFRRAQGAIKSFAGVTIAAINGYALGGGLELALSCDYMVAERGAVLGMPEASAGLVPFGGGSKSLAQKVGLAWAKRMMLGGETLDAGKAYDIGLIEEVVEPGFSKIVAVSLAGKVARQGEQAVILTRKLIDDSVSHDMDAQLAAEKSAFISLVGSAEQLEGVHAFLEKRSPSWVVEDED</sequence>
<dbReference type="PANTHER" id="PTHR11941:SF141">
    <property type="entry name" value="ENOYL-COA HYDRATASE_ISOMERASE-RELATED"/>
    <property type="match status" value="1"/>
</dbReference>
<dbReference type="InterPro" id="IPR018376">
    <property type="entry name" value="Enoyl-CoA_hyd/isom_CS"/>
</dbReference>
<evidence type="ECO:0000256" key="2">
    <source>
        <dbReference type="ARBA" id="ARBA00023239"/>
    </source>
</evidence>
<evidence type="ECO:0000313" key="4">
    <source>
        <dbReference type="EMBL" id="TIC86958.1"/>
    </source>
</evidence>
<proteinExistence type="inferred from homology"/>
<dbReference type="PANTHER" id="PTHR11941">
    <property type="entry name" value="ENOYL-COA HYDRATASE-RELATED"/>
    <property type="match status" value="1"/>
</dbReference>
<accession>A0A4T0V5D9</accession>